<protein>
    <submittedName>
        <fullName evidence="1">Uncharacterized protein</fullName>
    </submittedName>
</protein>
<proteinExistence type="predicted"/>
<gene>
    <name evidence="1" type="ORF">L798_15614</name>
</gene>
<reference evidence="1 2" key="1">
    <citation type="journal article" date="2014" name="Nat. Commun.">
        <title>Molecular traces of alternative social organization in a termite genome.</title>
        <authorList>
            <person name="Terrapon N."/>
            <person name="Li C."/>
            <person name="Robertson H.M."/>
            <person name="Ji L."/>
            <person name="Meng X."/>
            <person name="Booth W."/>
            <person name="Chen Z."/>
            <person name="Childers C.P."/>
            <person name="Glastad K.M."/>
            <person name="Gokhale K."/>
            <person name="Gowin J."/>
            <person name="Gronenberg W."/>
            <person name="Hermansen R.A."/>
            <person name="Hu H."/>
            <person name="Hunt B.G."/>
            <person name="Huylmans A.K."/>
            <person name="Khalil S.M."/>
            <person name="Mitchell R.D."/>
            <person name="Munoz-Torres M.C."/>
            <person name="Mustard J.A."/>
            <person name="Pan H."/>
            <person name="Reese J.T."/>
            <person name="Scharf M.E."/>
            <person name="Sun F."/>
            <person name="Vogel H."/>
            <person name="Xiao J."/>
            <person name="Yang W."/>
            <person name="Yang Z."/>
            <person name="Yang Z."/>
            <person name="Zhou J."/>
            <person name="Zhu J."/>
            <person name="Brent C.S."/>
            <person name="Elsik C.G."/>
            <person name="Goodisman M.A."/>
            <person name="Liberles D.A."/>
            <person name="Roe R.M."/>
            <person name="Vargo E.L."/>
            <person name="Vilcinskas A."/>
            <person name="Wang J."/>
            <person name="Bornberg-Bauer E."/>
            <person name="Korb J."/>
            <person name="Zhang G."/>
            <person name="Liebig J."/>
        </authorList>
    </citation>
    <scope>NUCLEOTIDE SEQUENCE [LARGE SCALE GENOMIC DNA]</scope>
    <source>
        <tissue evidence="1">Whole organism</tissue>
    </source>
</reference>
<accession>A0A067QPK1</accession>
<evidence type="ECO:0000313" key="1">
    <source>
        <dbReference type="EMBL" id="KDR10466.1"/>
    </source>
</evidence>
<organism evidence="1 2">
    <name type="scientific">Zootermopsis nevadensis</name>
    <name type="common">Dampwood termite</name>
    <dbReference type="NCBI Taxonomy" id="136037"/>
    <lineage>
        <taxon>Eukaryota</taxon>
        <taxon>Metazoa</taxon>
        <taxon>Ecdysozoa</taxon>
        <taxon>Arthropoda</taxon>
        <taxon>Hexapoda</taxon>
        <taxon>Insecta</taxon>
        <taxon>Pterygota</taxon>
        <taxon>Neoptera</taxon>
        <taxon>Polyneoptera</taxon>
        <taxon>Dictyoptera</taxon>
        <taxon>Blattodea</taxon>
        <taxon>Blattoidea</taxon>
        <taxon>Termitoidae</taxon>
        <taxon>Termopsidae</taxon>
        <taxon>Zootermopsis</taxon>
    </lineage>
</organism>
<evidence type="ECO:0000313" key="2">
    <source>
        <dbReference type="Proteomes" id="UP000027135"/>
    </source>
</evidence>
<dbReference type="AlphaFoldDB" id="A0A067QPK1"/>
<dbReference type="EMBL" id="KK869103">
    <property type="protein sequence ID" value="KDR10466.1"/>
    <property type="molecule type" value="Genomic_DNA"/>
</dbReference>
<keyword evidence="2" id="KW-1185">Reference proteome</keyword>
<dbReference type="Proteomes" id="UP000027135">
    <property type="component" value="Unassembled WGS sequence"/>
</dbReference>
<dbReference type="InParanoid" id="A0A067QPK1"/>
<name>A0A067QPK1_ZOONE</name>
<sequence length="103" mass="11646">MSCCRRPPPVTHKFTVLLVHVVGATNSGTLIGSNVFARTLVKNFFKKYTKINPQRVNEFAYNFEDLEVDSRLEIAFEGKPKGFAAPSFKVFTNETSTGQWCLR</sequence>